<dbReference type="Proteomes" id="UP000268014">
    <property type="component" value="Unassembled WGS sequence"/>
</dbReference>
<dbReference type="AlphaFoldDB" id="A0A0N4X494"/>
<dbReference type="Gene3D" id="3.10.10.10">
    <property type="entry name" value="HIV Type 1 Reverse Transcriptase, subunit A, domain 1"/>
    <property type="match status" value="1"/>
</dbReference>
<dbReference type="SUPFAM" id="SSF56672">
    <property type="entry name" value="DNA/RNA polymerases"/>
    <property type="match status" value="1"/>
</dbReference>
<gene>
    <name evidence="2" type="ORF">HPLM_LOCUS19178</name>
</gene>
<evidence type="ECO:0000313" key="2">
    <source>
        <dbReference type="EMBL" id="VDO75580.1"/>
    </source>
</evidence>
<feature type="region of interest" description="Disordered" evidence="1">
    <location>
        <begin position="34"/>
        <end position="73"/>
    </location>
</feature>
<evidence type="ECO:0000256" key="1">
    <source>
        <dbReference type="SAM" id="MobiDB-lite"/>
    </source>
</evidence>
<dbReference type="STRING" id="6290.A0A0N4X494"/>
<evidence type="ECO:0000313" key="4">
    <source>
        <dbReference type="WBParaSite" id="HPLM_0001918601-mRNA-1"/>
    </source>
</evidence>
<keyword evidence="3" id="KW-1185">Reference proteome</keyword>
<dbReference type="OMA" id="DECPGNT"/>
<dbReference type="InterPro" id="IPR043502">
    <property type="entry name" value="DNA/RNA_pol_sf"/>
</dbReference>
<reference evidence="2 3" key="2">
    <citation type="submission" date="2018-11" db="EMBL/GenBank/DDBJ databases">
        <authorList>
            <consortium name="Pathogen Informatics"/>
        </authorList>
    </citation>
    <scope>NUCLEOTIDE SEQUENCE [LARGE SCALE GENOMIC DNA]</scope>
    <source>
        <strain evidence="2 3">MHpl1</strain>
    </source>
</reference>
<sequence length="284" mass="31777">MRDNVILLGTNVLEILGIHIRIDKDTRTEEAMCNTGKEKQDECPGNTIVEGDHSRGQPEEEFQQEDSREERTRQQTTLVIAGSPTNEATVVRRVYVSPGGCVPIQISTKGRQKVATLCSVDAHIPTGVCALSKEGTTEIPVLNHTAQPIIFREGQKVGTWEEVHSIHSALRDMESDMLEVSKGVEPERINTLVKQLMSNRELDCFAERLTEVITTFQDVFALSDKELTQTDLIEHGIDTGDTKAIKQRTRPVPQGVRPELKNILDDLEERKIIRKSTSDWASPI</sequence>
<name>A0A0N4X494_HAEPC</name>
<reference evidence="4" key="1">
    <citation type="submission" date="2017-02" db="UniProtKB">
        <authorList>
            <consortium name="WormBaseParasite"/>
        </authorList>
    </citation>
    <scope>IDENTIFICATION</scope>
</reference>
<proteinExistence type="predicted"/>
<dbReference type="OrthoDB" id="8064693at2759"/>
<dbReference type="WBParaSite" id="HPLM_0001918601-mRNA-1">
    <property type="protein sequence ID" value="HPLM_0001918601-mRNA-1"/>
    <property type="gene ID" value="HPLM_0001918601"/>
</dbReference>
<evidence type="ECO:0000313" key="3">
    <source>
        <dbReference type="Proteomes" id="UP000268014"/>
    </source>
</evidence>
<protein>
    <submittedName>
        <fullName evidence="4">Reverse transcriptase domain-containing protein</fullName>
    </submittedName>
</protein>
<accession>A0A0N4X494</accession>
<dbReference type="EMBL" id="UZAF01021104">
    <property type="protein sequence ID" value="VDO75580.1"/>
    <property type="molecule type" value="Genomic_DNA"/>
</dbReference>
<organism evidence="4">
    <name type="scientific">Haemonchus placei</name>
    <name type="common">Barber's pole worm</name>
    <dbReference type="NCBI Taxonomy" id="6290"/>
    <lineage>
        <taxon>Eukaryota</taxon>
        <taxon>Metazoa</taxon>
        <taxon>Ecdysozoa</taxon>
        <taxon>Nematoda</taxon>
        <taxon>Chromadorea</taxon>
        <taxon>Rhabditida</taxon>
        <taxon>Rhabditina</taxon>
        <taxon>Rhabditomorpha</taxon>
        <taxon>Strongyloidea</taxon>
        <taxon>Trichostrongylidae</taxon>
        <taxon>Haemonchus</taxon>
    </lineage>
</organism>